<proteinExistence type="predicted"/>
<name>A0A194VG86_CYTMA</name>
<organism evidence="2 3">
    <name type="scientific">Cytospora mali</name>
    <name type="common">Apple Valsa canker fungus</name>
    <name type="synonym">Valsa mali</name>
    <dbReference type="NCBI Taxonomy" id="578113"/>
    <lineage>
        <taxon>Eukaryota</taxon>
        <taxon>Fungi</taxon>
        <taxon>Dikarya</taxon>
        <taxon>Ascomycota</taxon>
        <taxon>Pezizomycotina</taxon>
        <taxon>Sordariomycetes</taxon>
        <taxon>Sordariomycetidae</taxon>
        <taxon>Diaporthales</taxon>
        <taxon>Cytosporaceae</taxon>
        <taxon>Cytospora</taxon>
    </lineage>
</organism>
<reference evidence="3" key="1">
    <citation type="submission" date="2014-12" db="EMBL/GenBank/DDBJ databases">
        <title>Genome Sequence of Valsa Canker Pathogens Uncovers a Specific Adaption of Colonization on Woody Bark.</title>
        <authorList>
            <person name="Yin Z."/>
            <person name="Liu H."/>
            <person name="Gao X."/>
            <person name="Li Z."/>
            <person name="Song N."/>
            <person name="Ke X."/>
            <person name="Dai Q."/>
            <person name="Wu Y."/>
            <person name="Sun Y."/>
            <person name="Xu J.-R."/>
            <person name="Kang Z.K."/>
            <person name="Wang L."/>
            <person name="Huang L."/>
        </authorList>
    </citation>
    <scope>NUCLEOTIDE SEQUENCE [LARGE SCALE GENOMIC DNA]</scope>
    <source>
        <strain evidence="3">SXYL134</strain>
    </source>
</reference>
<protein>
    <submittedName>
        <fullName evidence="2">Uncharacterized protein</fullName>
    </submittedName>
</protein>
<dbReference type="AlphaFoldDB" id="A0A194VG86"/>
<keyword evidence="1" id="KW-0812">Transmembrane</keyword>
<dbReference type="EMBL" id="KN714853">
    <property type="protein sequence ID" value="KUI63025.1"/>
    <property type="molecule type" value="Genomic_DNA"/>
</dbReference>
<keyword evidence="3" id="KW-1185">Reference proteome</keyword>
<keyword evidence="1" id="KW-1133">Transmembrane helix</keyword>
<keyword evidence="1" id="KW-0472">Membrane</keyword>
<evidence type="ECO:0000313" key="2">
    <source>
        <dbReference type="EMBL" id="KUI63025.1"/>
    </source>
</evidence>
<evidence type="ECO:0000313" key="3">
    <source>
        <dbReference type="Proteomes" id="UP000078576"/>
    </source>
</evidence>
<dbReference type="Proteomes" id="UP000078576">
    <property type="component" value="Unassembled WGS sequence"/>
</dbReference>
<evidence type="ECO:0000256" key="1">
    <source>
        <dbReference type="SAM" id="Phobius"/>
    </source>
</evidence>
<feature type="transmembrane region" description="Helical" evidence="1">
    <location>
        <begin position="279"/>
        <end position="299"/>
    </location>
</feature>
<accession>A0A194VG86</accession>
<gene>
    <name evidence="2" type="ORF">VP1G_11453</name>
</gene>
<sequence>MHKQQLRRHVLDASRVLALLVIQLNGQIPQRNGVITSRHGNNTVISRVPLHARDLLLVEVETCNGRRLLSSVGLPLPQIPDTPDTIIVSRGEQVRPLLAPAHNIDVGLADLHCNHGIAALAPHVPDADRAVRRCRGKHLVLARTPLNLLNTASVSRKGSRICDPATTVGAAGDIDHAVVVSSRKPSSGGQGRPIHGVTFGFVCADGGEWFVLLIGDDGARGVEAGKMGCYVVDVDVGGLCHGGDERGGRLGGIRVGGLMGAYAVCRRGQGDALGLENRVGILVVVVLFLVTVLSFLVHLAKASELHNHKCVLVGASTFGLCTGYGVHGGGVNLAVVAEGIAYYVEGKAGPWRGEVVKHVVCGWIRGECLARLEFCAADNECAWAIGLVDVHFTCIWSAVNTGLKDLVFAFELVFKFVLELAHIVVRPVDVHGVWAVAALQGAIFVICYTLRHGDNSSMGNLDFSGISKYGPKARGRGAEGQRGRGARAAHATSEAFNVFEIPRNFLNGDNDKNLYPA</sequence>